<reference evidence="4" key="1">
    <citation type="submission" date="2023-03" db="EMBL/GenBank/DDBJ databases">
        <title>Chromosome-scale reference genome and RAD-based genetic map of yellow starthistle (Centaurea solstitialis) reveal putative structural variation and QTLs associated with invader traits.</title>
        <authorList>
            <person name="Reatini B."/>
            <person name="Cang F.A."/>
            <person name="Jiang Q."/>
            <person name="Mckibben M.T.W."/>
            <person name="Barker M.S."/>
            <person name="Rieseberg L.H."/>
            <person name="Dlugosch K.M."/>
        </authorList>
    </citation>
    <scope>NUCLEOTIDE SEQUENCE</scope>
    <source>
        <strain evidence="4">CAN-66</strain>
        <tissue evidence="4">Leaf</tissue>
    </source>
</reference>
<feature type="region of interest" description="Disordered" evidence="2">
    <location>
        <begin position="822"/>
        <end position="848"/>
    </location>
</feature>
<protein>
    <submittedName>
        <fullName evidence="4">Uncharacterized protein</fullName>
    </submittedName>
</protein>
<feature type="region of interest" description="Disordered" evidence="2">
    <location>
        <begin position="600"/>
        <end position="687"/>
    </location>
</feature>
<feature type="compositionally biased region" description="Low complexity" evidence="2">
    <location>
        <begin position="956"/>
        <end position="974"/>
    </location>
</feature>
<proteinExistence type="predicted"/>
<keyword evidence="3" id="KW-1133">Transmembrane helix</keyword>
<evidence type="ECO:0000256" key="1">
    <source>
        <dbReference type="SAM" id="Coils"/>
    </source>
</evidence>
<keyword evidence="3" id="KW-0812">Transmembrane</keyword>
<feature type="region of interest" description="Disordered" evidence="2">
    <location>
        <begin position="300"/>
        <end position="344"/>
    </location>
</feature>
<feature type="coiled-coil region" evidence="1">
    <location>
        <begin position="787"/>
        <end position="819"/>
    </location>
</feature>
<feature type="transmembrane region" description="Helical" evidence="3">
    <location>
        <begin position="1601"/>
        <end position="1618"/>
    </location>
</feature>
<evidence type="ECO:0000313" key="4">
    <source>
        <dbReference type="EMBL" id="KAJ9535518.1"/>
    </source>
</evidence>
<keyword evidence="5" id="KW-1185">Reference proteome</keyword>
<feature type="compositionally biased region" description="Basic and acidic residues" evidence="2">
    <location>
        <begin position="982"/>
        <end position="991"/>
    </location>
</feature>
<sequence length="1619" mass="182331">MADQREHPSSPIDPEADRALIEPTDMVHILQNNEYVILSTVRMQHTIVREILRAHPLLYAMTATADVPGIYLQQFWKTAVLDTRFGVFSIIGRVDNTELVITMEDIRRILRLPAATDGGHQQFDELVSGPILLSELLALGVTKDVNGVSQITTSDLPPIWAQLYNLMNRCLSSKTKGLDKATTSFWHIFHSVAYGRHIDIAAQLWLDITKDLTIRERTRHHSIPWLRFYGLIIRDHMERNPDIPRRSGHSIIKPKKISWIAKRDYTEGQYEMQIPDHVLNGLNQRAPSVIRYRNRLGLGVAPMDHPEPEGPAQGAQPVPSSPRALRPRTRGPTGGASGSGSVMRVDVRENLGSIIRRSMTAHEASTSSDLPKTREERLSRIRQRMNDDPQLPTPRVKEYVPQRRSTTRLPGLPTVPESPEDQEPSTPKDATGPTPPGSPKEVTAASPEEEEPAHTSPPPQATTSRLPTDPSGDPSSGSSDTAPPDSDPEERPAEGLGKGKGKGQGKGKGKGKALDDDVSTSSINASDSVQLLDYSGTEGRTLNTEAADQAESESWMKIGAGSEGFEGESQGPVHQEAEQEEAQQDVELVDTRQEAEVEVAHPRQPEIGTHPSMSLSSTQASHTDPTRPMPSSQVVGSQPTQMHTQAIHSTTSQQVVVSSDHGAIPPIPPFTHSELIGVESRDAHPQHSLSFAPHRVLEPLDSHLATSTRGPAALDATPVVSAGQGSTFAGLSLSTGFANEPVLTLSSLEPRDSDGILKAVQSRLEAIEKADAAKDRRLEAIEKALAVKEQEDQARRAEIEALRKADEDRQKELDEARRLIKGKFQEGERPSFGDSSRSPTPVLRLQPPPIAEEIPGFVSEAEHQIVIAQLTTQNDALQRQVDQYKQLVATRDMQLEIALRRIRELEATCRSQAQPSKRGHDDPDDAANPHEGEGPSKRARLDLPSGSGTAADDIPVDTTPPADQPADIADPADPVNDDSDEESRQRQRTGDMRLSPWFPHEKVTPAIDLIDPNTAPLDPSDLRISDEGRKILNQHAQSLRFWKRSDDVVSGEEYDAFLPTVQTPEAFTGQQPIRLGWNHTVIFRPFLEESFTRIFQQESLFSWSKKVFFGLSHVKKRRRRTAYIYQRKLSWSEHGQIRRKLRFTKVTDVRPYKFGHQLFLEFHVRMYNPGKPDGELRDFMFTEADLDSIDLDDLLTLIRHLEGPILKPGYFRDGLEVLKRYVRHSINLAHLTDYQMAIESKQQKVNLLRPNLEANLLDQYLPYFPTELPEHGVVYITFRKNQRRFMRFSELSSFCDGTLLYVYNGMKRRLMEENMPMYKGTQWKRKLKEALNLIEVKLKERLMLRRVETAMELRTRSIREWDEYLQLSQWEPALNEINVKSPIPHLEYWLCAPIYIHLHGGCNITCNLTNLFLNPLLANQYHAYQLYMCQLRPTSAPKWVIKNDEISMLGEIGKRIFQRNDENCHGIFPLYFILIPKLHKVKLKSNESDSIPDIQKVPKQGHNAAGKSVAITHCGGVVKAVAPKRKWGKLLGSIYTHLMEEKSKAQPIFIINLYEIISDHKLYTLDEIRETTSYLKSEFEIKDTGKTWKYLFRLKDDDEEVFGVGILYLSTIGALLYFR</sequence>
<dbReference type="EMBL" id="JARYMX010000214">
    <property type="protein sequence ID" value="KAJ9535518.1"/>
    <property type="molecule type" value="Genomic_DNA"/>
</dbReference>
<organism evidence="4 5">
    <name type="scientific">Centaurea solstitialis</name>
    <name type="common">yellow star-thistle</name>
    <dbReference type="NCBI Taxonomy" id="347529"/>
    <lineage>
        <taxon>Eukaryota</taxon>
        <taxon>Viridiplantae</taxon>
        <taxon>Streptophyta</taxon>
        <taxon>Embryophyta</taxon>
        <taxon>Tracheophyta</taxon>
        <taxon>Spermatophyta</taxon>
        <taxon>Magnoliopsida</taxon>
        <taxon>eudicotyledons</taxon>
        <taxon>Gunneridae</taxon>
        <taxon>Pentapetalae</taxon>
        <taxon>asterids</taxon>
        <taxon>campanulids</taxon>
        <taxon>Asterales</taxon>
        <taxon>Asteraceae</taxon>
        <taxon>Carduoideae</taxon>
        <taxon>Cardueae</taxon>
        <taxon>Centaureinae</taxon>
        <taxon>Centaurea</taxon>
    </lineage>
</organism>
<feature type="compositionally biased region" description="Low complexity" evidence="2">
    <location>
        <begin position="467"/>
        <end position="484"/>
    </location>
</feature>
<feature type="region of interest" description="Disordered" evidence="2">
    <location>
        <begin position="908"/>
        <end position="997"/>
    </location>
</feature>
<evidence type="ECO:0000256" key="2">
    <source>
        <dbReference type="SAM" id="MobiDB-lite"/>
    </source>
</evidence>
<feature type="compositionally biased region" description="Basic and acidic residues" evidence="2">
    <location>
        <begin position="927"/>
        <end position="941"/>
    </location>
</feature>
<keyword evidence="1" id="KW-0175">Coiled coil</keyword>
<feature type="region of interest" description="Disordered" evidence="2">
    <location>
        <begin position="356"/>
        <end position="375"/>
    </location>
</feature>
<feature type="compositionally biased region" description="Low complexity" evidence="2">
    <location>
        <begin position="649"/>
        <end position="659"/>
    </location>
</feature>
<evidence type="ECO:0000256" key="3">
    <source>
        <dbReference type="SAM" id="Phobius"/>
    </source>
</evidence>
<gene>
    <name evidence="4" type="ORF">OSB04_un001351</name>
</gene>
<feature type="compositionally biased region" description="Polar residues" evidence="2">
    <location>
        <begin position="519"/>
        <end position="529"/>
    </location>
</feature>
<feature type="compositionally biased region" description="Basic residues" evidence="2">
    <location>
        <begin position="499"/>
        <end position="511"/>
    </location>
</feature>
<feature type="region of interest" description="Disordered" evidence="2">
    <location>
        <begin position="382"/>
        <end position="586"/>
    </location>
</feature>
<accession>A0AA38SAX4</accession>
<comment type="caution">
    <text evidence="4">The sequence shown here is derived from an EMBL/GenBank/DDBJ whole genome shotgun (WGS) entry which is preliminary data.</text>
</comment>
<feature type="compositionally biased region" description="Polar residues" evidence="2">
    <location>
        <begin position="611"/>
        <end position="648"/>
    </location>
</feature>
<feature type="compositionally biased region" description="Basic and acidic residues" evidence="2">
    <location>
        <begin position="822"/>
        <end position="831"/>
    </location>
</feature>
<name>A0AA38SAX4_9ASTR</name>
<dbReference type="Proteomes" id="UP001172457">
    <property type="component" value="Unassembled WGS sequence"/>
</dbReference>
<evidence type="ECO:0000313" key="5">
    <source>
        <dbReference type="Proteomes" id="UP001172457"/>
    </source>
</evidence>
<keyword evidence="3" id="KW-0472">Membrane</keyword>